<evidence type="ECO:0000256" key="1">
    <source>
        <dbReference type="SAM" id="Phobius"/>
    </source>
</evidence>
<proteinExistence type="predicted"/>
<feature type="transmembrane region" description="Helical" evidence="1">
    <location>
        <begin position="41"/>
        <end position="62"/>
    </location>
</feature>
<sequence>MATKANNTKQRKTRAARRAAEEAAARARAEQAAKERRQQTIIGAIVIAVVVVLIAIAGIAIWRSHVAAQDSGSNLTVDQAYAKLQKVSDKPSIADEKGGIVVSQQGVGEKTDGVPTVEVYMDFMCSGCGNFERASGATLEKLVEAGQINLELHPMSFGDTWSPDKYSTRAANLLLTIAEQDKDPSHILGFIQNMYADDFQPAENSGVKTSDDKMRQQAIKAGVSKKVANAASVDKYTAWLDAIDTYNPKRSELFNVSGSYKGQMTTPTVRINGNYWDMNQLSAAGMTSNEGLVAALGLTDDQVGVEGQLPSIGASGKPISVTTGK</sequence>
<dbReference type="AlphaFoldDB" id="A0A087E0Y6"/>
<dbReference type="Gene3D" id="3.40.30.10">
    <property type="entry name" value="Glutaredoxin"/>
    <property type="match status" value="1"/>
</dbReference>
<dbReference type="eggNOG" id="COG1651">
    <property type="taxonomic scope" value="Bacteria"/>
</dbReference>
<dbReference type="OrthoDB" id="117402at2"/>
<keyword evidence="1" id="KW-0472">Membrane</keyword>
<dbReference type="Pfam" id="PF13462">
    <property type="entry name" value="Thioredoxin_4"/>
    <property type="match status" value="1"/>
</dbReference>
<evidence type="ECO:0000259" key="2">
    <source>
        <dbReference type="Pfam" id="PF13462"/>
    </source>
</evidence>
<dbReference type="InterPro" id="IPR036249">
    <property type="entry name" value="Thioredoxin-like_sf"/>
</dbReference>
<feature type="domain" description="Thioredoxin-like fold" evidence="2">
    <location>
        <begin position="115"/>
        <end position="278"/>
    </location>
</feature>
<comment type="caution">
    <text evidence="3">The sequence shown here is derived from an EMBL/GenBank/DDBJ whole genome shotgun (WGS) entry which is preliminary data.</text>
</comment>
<keyword evidence="1" id="KW-0812">Transmembrane</keyword>
<dbReference type="InterPro" id="IPR012336">
    <property type="entry name" value="Thioredoxin-like_fold"/>
</dbReference>
<evidence type="ECO:0000313" key="4">
    <source>
        <dbReference type="Proteomes" id="UP000029004"/>
    </source>
</evidence>
<dbReference type="EMBL" id="JGZP01000001">
    <property type="protein sequence ID" value="KFJ01437.1"/>
    <property type="molecule type" value="Genomic_DNA"/>
</dbReference>
<evidence type="ECO:0000313" key="3">
    <source>
        <dbReference type="EMBL" id="KFJ01437.1"/>
    </source>
</evidence>
<keyword evidence="4" id="KW-1185">Reference proteome</keyword>
<protein>
    <submittedName>
        <fullName evidence="3">DSBA oxidoreductase</fullName>
    </submittedName>
</protein>
<keyword evidence="1" id="KW-1133">Transmembrane helix</keyword>
<accession>A0A087E0Y6</accession>
<organism evidence="3 4">
    <name type="scientific">Bifidobacterium stellenboschense</name>
    <dbReference type="NCBI Taxonomy" id="762211"/>
    <lineage>
        <taxon>Bacteria</taxon>
        <taxon>Bacillati</taxon>
        <taxon>Actinomycetota</taxon>
        <taxon>Actinomycetes</taxon>
        <taxon>Bifidobacteriales</taxon>
        <taxon>Bifidobacteriaceae</taxon>
        <taxon>Bifidobacterium</taxon>
    </lineage>
</organism>
<name>A0A087E0Y6_9BIFI</name>
<dbReference type="Proteomes" id="UP000029004">
    <property type="component" value="Unassembled WGS sequence"/>
</dbReference>
<dbReference type="RefSeq" id="WP_034525689.1">
    <property type="nucleotide sequence ID" value="NZ_JGZP01000001.1"/>
</dbReference>
<reference evidence="3 4" key="1">
    <citation type="submission" date="2014-03" db="EMBL/GenBank/DDBJ databases">
        <title>Genomics of Bifidobacteria.</title>
        <authorList>
            <person name="Ventura M."/>
            <person name="Milani C."/>
            <person name="Lugli G.A."/>
        </authorList>
    </citation>
    <scope>NUCLEOTIDE SEQUENCE [LARGE SCALE GENOMIC DNA]</scope>
    <source>
        <strain evidence="3 4">DSM 23968</strain>
    </source>
</reference>
<dbReference type="SUPFAM" id="SSF52833">
    <property type="entry name" value="Thioredoxin-like"/>
    <property type="match status" value="1"/>
</dbReference>
<gene>
    <name evidence="3" type="ORF">BSTEL_1023</name>
</gene>
<dbReference type="STRING" id="762211.BSTEL_1023"/>